<evidence type="ECO:0000256" key="1">
    <source>
        <dbReference type="SAM" id="Phobius"/>
    </source>
</evidence>
<feature type="transmembrane region" description="Helical" evidence="1">
    <location>
        <begin position="53"/>
        <end position="79"/>
    </location>
</feature>
<name>A0A840V0N5_9BACT</name>
<sequence length="103" mass="10965">MSANLFIENGPAAIIAASLITYCFRFGGLLLADRLPRTGPLRMFLDALPGTILVSLVVPSAVHSGWQGVVGVVACLAVYMGTRRLLLTMFSGVLTVYLLRLVG</sequence>
<feature type="transmembrane region" description="Helical" evidence="1">
    <location>
        <begin position="12"/>
        <end position="32"/>
    </location>
</feature>
<dbReference type="RefSeq" id="WP_183351183.1">
    <property type="nucleotide sequence ID" value="NZ_JACHEO010000012.1"/>
</dbReference>
<keyword evidence="1" id="KW-0812">Transmembrane</keyword>
<protein>
    <submittedName>
        <fullName evidence="2">Putative membrane protein</fullName>
    </submittedName>
</protein>
<dbReference type="EMBL" id="JACHEO010000012">
    <property type="protein sequence ID" value="MBB5348438.1"/>
    <property type="molecule type" value="Genomic_DNA"/>
</dbReference>
<keyword evidence="1" id="KW-0472">Membrane</keyword>
<reference evidence="2 3" key="1">
    <citation type="submission" date="2020-08" db="EMBL/GenBank/DDBJ databases">
        <title>Genomic Encyclopedia of Type Strains, Phase IV (KMG-IV): sequencing the most valuable type-strain genomes for metagenomic binning, comparative biology and taxonomic classification.</title>
        <authorList>
            <person name="Goeker M."/>
        </authorList>
    </citation>
    <scope>NUCLEOTIDE SEQUENCE [LARGE SCALE GENOMIC DNA]</scope>
    <source>
        <strain evidence="2 3">DSM 28570</strain>
    </source>
</reference>
<evidence type="ECO:0000313" key="2">
    <source>
        <dbReference type="EMBL" id="MBB5348438.1"/>
    </source>
</evidence>
<organism evidence="2 3">
    <name type="scientific">Desulfoprunum benzoelyticum</name>
    <dbReference type="NCBI Taxonomy" id="1506996"/>
    <lineage>
        <taxon>Bacteria</taxon>
        <taxon>Pseudomonadati</taxon>
        <taxon>Thermodesulfobacteriota</taxon>
        <taxon>Desulfobulbia</taxon>
        <taxon>Desulfobulbales</taxon>
        <taxon>Desulfobulbaceae</taxon>
        <taxon>Desulfoprunum</taxon>
    </lineage>
</organism>
<dbReference type="InterPro" id="IPR008407">
    <property type="entry name" value="Brnchd-chn_aa_trnsp_AzlD"/>
</dbReference>
<dbReference type="Proteomes" id="UP000539642">
    <property type="component" value="Unassembled WGS sequence"/>
</dbReference>
<gene>
    <name evidence="2" type="ORF">HNQ81_002174</name>
</gene>
<dbReference type="AlphaFoldDB" id="A0A840V0N5"/>
<proteinExistence type="predicted"/>
<evidence type="ECO:0000313" key="3">
    <source>
        <dbReference type="Proteomes" id="UP000539642"/>
    </source>
</evidence>
<accession>A0A840V0N5</accession>
<keyword evidence="1" id="KW-1133">Transmembrane helix</keyword>
<dbReference type="Pfam" id="PF05437">
    <property type="entry name" value="AzlD"/>
    <property type="match status" value="1"/>
</dbReference>
<comment type="caution">
    <text evidence="2">The sequence shown here is derived from an EMBL/GenBank/DDBJ whole genome shotgun (WGS) entry which is preliminary data.</text>
</comment>
<keyword evidence="3" id="KW-1185">Reference proteome</keyword>